<evidence type="ECO:0000313" key="3">
    <source>
        <dbReference type="Proteomes" id="UP001302676"/>
    </source>
</evidence>
<evidence type="ECO:0000256" key="1">
    <source>
        <dbReference type="SAM" id="MobiDB-lite"/>
    </source>
</evidence>
<evidence type="ECO:0000313" key="2">
    <source>
        <dbReference type="EMBL" id="KAK4148149.1"/>
    </source>
</evidence>
<dbReference type="Proteomes" id="UP001302676">
    <property type="component" value="Unassembled WGS sequence"/>
</dbReference>
<reference evidence="2" key="1">
    <citation type="journal article" date="2023" name="Mol. Phylogenet. Evol.">
        <title>Genome-scale phylogeny and comparative genomics of the fungal order Sordariales.</title>
        <authorList>
            <person name="Hensen N."/>
            <person name="Bonometti L."/>
            <person name="Westerberg I."/>
            <person name="Brannstrom I.O."/>
            <person name="Guillou S."/>
            <person name="Cros-Aarteil S."/>
            <person name="Calhoun S."/>
            <person name="Haridas S."/>
            <person name="Kuo A."/>
            <person name="Mondo S."/>
            <person name="Pangilinan J."/>
            <person name="Riley R."/>
            <person name="LaButti K."/>
            <person name="Andreopoulos B."/>
            <person name="Lipzen A."/>
            <person name="Chen C."/>
            <person name="Yan M."/>
            <person name="Daum C."/>
            <person name="Ng V."/>
            <person name="Clum A."/>
            <person name="Steindorff A."/>
            <person name="Ohm R.A."/>
            <person name="Martin F."/>
            <person name="Silar P."/>
            <person name="Natvig D.O."/>
            <person name="Lalanne C."/>
            <person name="Gautier V."/>
            <person name="Ament-Velasquez S.L."/>
            <person name="Kruys A."/>
            <person name="Hutchinson M.I."/>
            <person name="Powell A.J."/>
            <person name="Barry K."/>
            <person name="Miller A.N."/>
            <person name="Grigoriev I.V."/>
            <person name="Debuchy R."/>
            <person name="Gladieux P."/>
            <person name="Hiltunen Thoren M."/>
            <person name="Johannesson H."/>
        </authorList>
    </citation>
    <scope>NUCLEOTIDE SEQUENCE</scope>
    <source>
        <strain evidence="2">CBS 141.50</strain>
    </source>
</reference>
<dbReference type="RefSeq" id="XP_062641520.1">
    <property type="nucleotide sequence ID" value="XM_062782546.1"/>
</dbReference>
<comment type="caution">
    <text evidence="2">The sequence shown here is derived from an EMBL/GenBank/DDBJ whole genome shotgun (WGS) entry which is preliminary data.</text>
</comment>
<organism evidence="2 3">
    <name type="scientific">Dichotomopilus funicola</name>
    <dbReference type="NCBI Taxonomy" id="1934379"/>
    <lineage>
        <taxon>Eukaryota</taxon>
        <taxon>Fungi</taxon>
        <taxon>Dikarya</taxon>
        <taxon>Ascomycota</taxon>
        <taxon>Pezizomycotina</taxon>
        <taxon>Sordariomycetes</taxon>
        <taxon>Sordariomycetidae</taxon>
        <taxon>Sordariales</taxon>
        <taxon>Chaetomiaceae</taxon>
        <taxon>Dichotomopilus</taxon>
    </lineage>
</organism>
<gene>
    <name evidence="2" type="ORF">C8A04DRAFT_33653</name>
</gene>
<dbReference type="EMBL" id="MU853554">
    <property type="protein sequence ID" value="KAK4148149.1"/>
    <property type="molecule type" value="Genomic_DNA"/>
</dbReference>
<dbReference type="GeneID" id="87819159"/>
<keyword evidence="3" id="KW-1185">Reference proteome</keyword>
<sequence>MSAMDIVSTVNILINLGLEIQNRLDSLNQAAEELQLLTTNLQLLLDVFESPVNENIFKGNVSQFVTILDVLQSIARSCAECAKALDIDPAGATIAAKTGSRGKKFVKRLWALGRIPDLLAEIQRKAEQLQHVYTAVFAVLIQDMRVQQGRMTGKEPVESAIVQKTAVPENMLDFNLSTDFASIDRMVGSLMKECEYLQQRLREATLIPDASAVQDYQAQNPEAASFWKDRFQKDGLNASDLRYEVLYVSWARFVHAVETSFVLKKIPTGVFQAENIDLIRQQGSRYFIDQRGTRCLSTIRPLWLPALRSALDPLNKGYVKPHDYFDLLHDTSLSNTLRRLALESSGYGTIIECERSASDLSLPAAIESPRDHIGWISAQIVAVPTPKELGIVPDQEVIRSSSEALLGHFNNTAQDIHVYVRYLQTGQIERKSLLRQIRSAGGISLGAAVSVRRELESGGYAWSDDLHITEFQACYGGRYKITAGVGSSAVVFCMRPLKGSFDKMLRDDESSSDDSAVLELECMLLGPSKTFIQPPKVGEKVQIEHEGLWHDARVTIVDGDEIEYTDWDSVPKQAPTDDTKAQDDSEDNDTGSDGFFFPAEQLTQLGKGTRRLWQPWRRDLQRYDVRPYRCFHIGDSIEAPVMYPDFRYRYHLPDTSELYLPARIVDVQGDQYVVEFSPALSVHGWWPGRIPRGEEIELFPGSGVRVRNPVDLNRVSVGMDRVRPLSVGPRPVLGVQSAKPAGWSSFQGVRLGNLEELMERGLWSDGHDSQEAGGQKGESS</sequence>
<accession>A0AAN6ZS87</accession>
<dbReference type="AlphaFoldDB" id="A0AAN6ZS87"/>
<feature type="region of interest" description="Disordered" evidence="1">
    <location>
        <begin position="567"/>
        <end position="594"/>
    </location>
</feature>
<name>A0AAN6ZS87_9PEZI</name>
<proteinExistence type="predicted"/>
<reference evidence="2" key="2">
    <citation type="submission" date="2023-05" db="EMBL/GenBank/DDBJ databases">
        <authorList>
            <consortium name="Lawrence Berkeley National Laboratory"/>
            <person name="Steindorff A."/>
            <person name="Hensen N."/>
            <person name="Bonometti L."/>
            <person name="Westerberg I."/>
            <person name="Brannstrom I.O."/>
            <person name="Guillou S."/>
            <person name="Cros-Aarteil S."/>
            <person name="Calhoun S."/>
            <person name="Haridas S."/>
            <person name="Kuo A."/>
            <person name="Mondo S."/>
            <person name="Pangilinan J."/>
            <person name="Riley R."/>
            <person name="Labutti K."/>
            <person name="Andreopoulos B."/>
            <person name="Lipzen A."/>
            <person name="Chen C."/>
            <person name="Yanf M."/>
            <person name="Daum C."/>
            <person name="Ng V."/>
            <person name="Clum A."/>
            <person name="Ohm R."/>
            <person name="Martin F."/>
            <person name="Silar P."/>
            <person name="Natvig D."/>
            <person name="Lalanne C."/>
            <person name="Gautier V."/>
            <person name="Ament-Velasquez S.L."/>
            <person name="Kruys A."/>
            <person name="Hutchinson M.I."/>
            <person name="Powell A.J."/>
            <person name="Barry K."/>
            <person name="Miller A.N."/>
            <person name="Grigoriev I.V."/>
            <person name="Debuchy R."/>
            <person name="Gladieux P."/>
            <person name="Thoren M.H."/>
            <person name="Johannesson H."/>
        </authorList>
    </citation>
    <scope>NUCLEOTIDE SEQUENCE</scope>
    <source>
        <strain evidence="2">CBS 141.50</strain>
    </source>
</reference>
<protein>
    <submittedName>
        <fullName evidence="2">Uncharacterized protein</fullName>
    </submittedName>
</protein>